<reference evidence="11 12" key="2">
    <citation type="submission" date="2025-04" db="UniProtKB">
        <authorList>
            <consortium name="RefSeq"/>
        </authorList>
    </citation>
    <scope>IDENTIFICATION</scope>
    <source>
        <strain evidence="11 12">Tuebingen</strain>
    </source>
</reference>
<dbReference type="CTD" id="110437860"/>
<keyword evidence="3 6" id="KW-0863">Zinc-finger</keyword>
<dbReference type="InterPro" id="IPR019787">
    <property type="entry name" value="Znf_PHD-finger"/>
</dbReference>
<evidence type="ECO:0000256" key="3">
    <source>
        <dbReference type="ARBA" id="ARBA00022771"/>
    </source>
</evidence>
<dbReference type="GO" id="GO:0003677">
    <property type="term" value="F:DNA binding"/>
    <property type="evidence" value="ECO:0007669"/>
    <property type="project" value="InterPro"/>
</dbReference>
<evidence type="ECO:0000256" key="2">
    <source>
        <dbReference type="ARBA" id="ARBA00022723"/>
    </source>
</evidence>
<dbReference type="GeneID" id="110437860"/>
<evidence type="ECO:0000313" key="11">
    <source>
        <dbReference type="RefSeq" id="XP_068074200.1"/>
    </source>
</evidence>
<keyword evidence="10" id="KW-1185">Reference proteome</keyword>
<feature type="domain" description="PHD-type" evidence="8">
    <location>
        <begin position="449"/>
        <end position="496"/>
    </location>
</feature>
<proteinExistence type="predicted"/>
<dbReference type="InterPro" id="IPR010919">
    <property type="entry name" value="SAND-like_dom_sf"/>
</dbReference>
<dbReference type="InterPro" id="IPR013083">
    <property type="entry name" value="Znf_RING/FYVE/PHD"/>
</dbReference>
<evidence type="ECO:0000259" key="8">
    <source>
        <dbReference type="PROSITE" id="PS50016"/>
    </source>
</evidence>
<evidence type="ECO:0000256" key="4">
    <source>
        <dbReference type="ARBA" id="ARBA00022833"/>
    </source>
</evidence>
<dbReference type="InterPro" id="IPR043563">
    <property type="entry name" value="Sp110/Sp140/Sp140L-like"/>
</dbReference>
<dbReference type="PANTHER" id="PTHR46386:SF1">
    <property type="entry name" value="NUCLEAR BODY PROTEIN SP140-LIKE PROTEIN"/>
    <property type="match status" value="1"/>
</dbReference>
<evidence type="ECO:0000256" key="5">
    <source>
        <dbReference type="ARBA" id="ARBA00023242"/>
    </source>
</evidence>
<dbReference type="FunFam" id="3.10.390.10:FF:000004">
    <property type="entry name" value="Deformed epidermal autoregulatory factor 1"/>
    <property type="match status" value="2"/>
</dbReference>
<dbReference type="ZFIN" id="ZDB-GENE-141212-296">
    <property type="gene designation" value="sp100.2"/>
</dbReference>
<reference evidence="10" key="1">
    <citation type="journal article" date="2013" name="Nature">
        <title>The zebrafish reference genome sequence and its relationship to the human genome.</title>
        <authorList>
            <consortium name="Genome Reference Consortium Zebrafish"/>
            <person name="Howe K."/>
            <person name="Clark M.D."/>
            <person name="Torroja C.F."/>
            <person name="Torrance J."/>
            <person name="Berthelot C."/>
            <person name="Muffato M."/>
            <person name="Collins J.E."/>
            <person name="Humphray S."/>
            <person name="McLaren K."/>
            <person name="Matthews L."/>
            <person name="McLaren S."/>
            <person name="Sealy I."/>
            <person name="Caccamo M."/>
            <person name="Churcher C."/>
            <person name="Scott C."/>
            <person name="Barrett J.C."/>
            <person name="Koch R."/>
            <person name="Rauch G.J."/>
            <person name="White S."/>
            <person name="Chow W."/>
            <person name="Kilian B."/>
            <person name="Quintais L.T."/>
            <person name="Guerra-Assuncao J.A."/>
            <person name="Zhou Y."/>
            <person name="Gu Y."/>
            <person name="Yen J."/>
            <person name="Vogel J.H."/>
            <person name="Eyre T."/>
            <person name="Redmond S."/>
            <person name="Banerjee R."/>
            <person name="Chi J."/>
            <person name="Fu B."/>
            <person name="Langley E."/>
            <person name="Maguire S.F."/>
            <person name="Laird G.K."/>
            <person name="Lloyd D."/>
            <person name="Kenyon E."/>
            <person name="Donaldson S."/>
            <person name="Sehra H."/>
            <person name="Almeida-King J."/>
            <person name="Loveland J."/>
            <person name="Trevanion S."/>
            <person name="Jones M."/>
            <person name="Quail M."/>
            <person name="Willey D."/>
            <person name="Hunt A."/>
            <person name="Burton J."/>
            <person name="Sims S."/>
            <person name="McLay K."/>
            <person name="Plumb B."/>
            <person name="Davis J."/>
            <person name="Clee C."/>
            <person name="Oliver K."/>
            <person name="Clark R."/>
            <person name="Riddle C."/>
            <person name="Elliot D."/>
            <person name="Eliott D."/>
            <person name="Threadgold G."/>
            <person name="Harden G."/>
            <person name="Ware D."/>
            <person name="Begum S."/>
            <person name="Mortimore B."/>
            <person name="Mortimer B."/>
            <person name="Kerry G."/>
            <person name="Heath P."/>
            <person name="Phillimore B."/>
            <person name="Tracey A."/>
            <person name="Corby N."/>
            <person name="Dunn M."/>
            <person name="Johnson C."/>
            <person name="Wood J."/>
            <person name="Clark S."/>
            <person name="Pelan S."/>
            <person name="Griffiths G."/>
            <person name="Smith M."/>
            <person name="Glithero R."/>
            <person name="Howden P."/>
            <person name="Barker N."/>
            <person name="Lloyd C."/>
            <person name="Stevens C."/>
            <person name="Harley J."/>
            <person name="Holt K."/>
            <person name="Panagiotidis G."/>
            <person name="Lovell J."/>
            <person name="Beasley H."/>
            <person name="Henderson C."/>
            <person name="Gordon D."/>
            <person name="Auger K."/>
            <person name="Wright D."/>
            <person name="Collins J."/>
            <person name="Raisen C."/>
            <person name="Dyer L."/>
            <person name="Leung K."/>
            <person name="Robertson L."/>
            <person name="Ambridge K."/>
            <person name="Leongamornlert D."/>
            <person name="McGuire S."/>
            <person name="Gilderthorp R."/>
            <person name="Griffiths C."/>
            <person name="Manthravadi D."/>
            <person name="Nichol S."/>
            <person name="Barker G."/>
            <person name="Whitehead S."/>
            <person name="Kay M."/>
            <person name="Brown J."/>
            <person name="Murnane C."/>
            <person name="Gray E."/>
            <person name="Humphries M."/>
            <person name="Sycamore N."/>
            <person name="Barker D."/>
            <person name="Saunders D."/>
            <person name="Wallis J."/>
            <person name="Babbage A."/>
            <person name="Hammond S."/>
            <person name="Mashreghi-Mohammadi M."/>
            <person name="Barr L."/>
            <person name="Martin S."/>
            <person name="Wray P."/>
            <person name="Ellington A."/>
            <person name="Matthews N."/>
            <person name="Ellwood M."/>
            <person name="Woodmansey R."/>
            <person name="Clark G."/>
            <person name="Cooper J."/>
            <person name="Cooper J."/>
            <person name="Tromans A."/>
            <person name="Grafham D."/>
            <person name="Skuce C."/>
            <person name="Pandian R."/>
            <person name="Andrews R."/>
            <person name="Harrison E."/>
            <person name="Kimberley A."/>
            <person name="Garnett J."/>
            <person name="Fosker N."/>
            <person name="Hall R."/>
            <person name="Garner P."/>
            <person name="Kelly D."/>
            <person name="Bird C."/>
            <person name="Palmer S."/>
            <person name="Gehring I."/>
            <person name="Berger A."/>
            <person name="Dooley C.M."/>
            <person name="Ersan-Urun Z."/>
            <person name="Eser C."/>
            <person name="Geiger H."/>
            <person name="Geisler M."/>
            <person name="Karotki L."/>
            <person name="Kirn A."/>
            <person name="Konantz J."/>
            <person name="Konantz M."/>
            <person name="Oberlander M."/>
            <person name="Rudolph-Geiger S."/>
            <person name="Teucke M."/>
            <person name="Lanz C."/>
            <person name="Raddatz G."/>
            <person name="Osoegawa K."/>
            <person name="Zhu B."/>
            <person name="Rapp A."/>
            <person name="Widaa S."/>
            <person name="Langford C."/>
            <person name="Yang F."/>
            <person name="Schuster S.C."/>
            <person name="Carter N.P."/>
            <person name="Harrow J."/>
            <person name="Ning Z."/>
            <person name="Herrero J."/>
            <person name="Searle S.M."/>
            <person name="Enright A."/>
            <person name="Geisler R."/>
            <person name="Plasterk R.H."/>
            <person name="Lee C."/>
            <person name="Westerfield M."/>
            <person name="de Jong P.J."/>
            <person name="Zon L.I."/>
            <person name="Postlethwait J.H."/>
            <person name="Nusslein-Volhard C."/>
            <person name="Hubbard T.J."/>
            <person name="Roest Crollius H."/>
            <person name="Rogers J."/>
            <person name="Stemple D.L."/>
        </authorList>
    </citation>
    <scope>NUCLEOTIDE SEQUENCE [LARGE SCALE GENOMIC DNA]</scope>
    <source>
        <strain evidence="10">Tuebingen</strain>
    </source>
</reference>
<dbReference type="InterPro" id="IPR011011">
    <property type="entry name" value="Znf_FYVE_PHD"/>
</dbReference>
<dbReference type="Gene3D" id="3.30.40.10">
    <property type="entry name" value="Zinc/RING finger domain, C3HC4 (zinc finger)"/>
    <property type="match status" value="1"/>
</dbReference>
<keyword evidence="2" id="KW-0479">Metal-binding</keyword>
<evidence type="ECO:0000256" key="1">
    <source>
        <dbReference type="ARBA" id="ARBA00022553"/>
    </source>
</evidence>
<dbReference type="PANTHER" id="PTHR46386">
    <property type="entry name" value="NUCLEAR BODY PROTEIN SP140"/>
    <property type="match status" value="1"/>
</dbReference>
<feature type="domain" description="SAND" evidence="9">
    <location>
        <begin position="342"/>
        <end position="425"/>
    </location>
</feature>
<feature type="compositionally biased region" description="Basic and acidic residues" evidence="7">
    <location>
        <begin position="151"/>
        <end position="162"/>
    </location>
</feature>
<evidence type="ECO:0000256" key="6">
    <source>
        <dbReference type="PROSITE-ProRule" id="PRU00146"/>
    </source>
</evidence>
<feature type="region of interest" description="Disordered" evidence="7">
    <location>
        <begin position="151"/>
        <end position="203"/>
    </location>
</feature>
<gene>
    <name evidence="13" type="primary">sp100.2</name>
    <name evidence="11 12" type="synonym">LOC110437860</name>
</gene>
<dbReference type="PROSITE" id="PS50016">
    <property type="entry name" value="ZF_PHD_2"/>
    <property type="match status" value="1"/>
</dbReference>
<dbReference type="SUPFAM" id="SSF57903">
    <property type="entry name" value="FYVE/PHD zinc finger"/>
    <property type="match status" value="1"/>
</dbReference>
<dbReference type="RefSeq" id="XP_068074200.1">
    <property type="nucleotide sequence ID" value="XM_068218099.1"/>
</dbReference>
<dbReference type="GO" id="GO:0008270">
    <property type="term" value="F:zinc ion binding"/>
    <property type="evidence" value="ECO:0007669"/>
    <property type="project" value="UniProtKB-KW"/>
</dbReference>
<keyword evidence="4" id="KW-0862">Zinc</keyword>
<dbReference type="Pfam" id="PF01342">
    <property type="entry name" value="SAND"/>
    <property type="match status" value="2"/>
</dbReference>
<feature type="compositionally biased region" description="Polar residues" evidence="7">
    <location>
        <begin position="179"/>
        <end position="188"/>
    </location>
</feature>
<dbReference type="SMART" id="SM00249">
    <property type="entry name" value="PHD"/>
    <property type="match status" value="1"/>
</dbReference>
<keyword evidence="1" id="KW-0597">Phosphoprotein</keyword>
<feature type="region of interest" description="Disordered" evidence="7">
    <location>
        <begin position="309"/>
        <end position="337"/>
    </location>
</feature>
<dbReference type="RefSeq" id="XP_068075042.1">
    <property type="nucleotide sequence ID" value="XM_068218941.1"/>
</dbReference>
<dbReference type="GO" id="GO:0005634">
    <property type="term" value="C:nucleus"/>
    <property type="evidence" value="ECO:0007669"/>
    <property type="project" value="InterPro"/>
</dbReference>
<dbReference type="PROSITE" id="PS50864">
    <property type="entry name" value="SAND"/>
    <property type="match status" value="2"/>
</dbReference>
<dbReference type="AlphaFoldDB" id="A0AB32TNB6"/>
<feature type="domain" description="SAND" evidence="9">
    <location>
        <begin position="205"/>
        <end position="288"/>
    </location>
</feature>
<keyword evidence="5" id="KW-0539">Nucleus</keyword>
<evidence type="ECO:0000313" key="12">
    <source>
        <dbReference type="RefSeq" id="XP_068075042.1"/>
    </source>
</evidence>
<evidence type="ECO:0000256" key="7">
    <source>
        <dbReference type="SAM" id="MobiDB-lite"/>
    </source>
</evidence>
<dbReference type="CDD" id="cd15541">
    <property type="entry name" value="PHD_TIF1_like"/>
    <property type="match status" value="1"/>
</dbReference>
<dbReference type="SUPFAM" id="SSF63763">
    <property type="entry name" value="SAND domain-like"/>
    <property type="match status" value="2"/>
</dbReference>
<dbReference type="AGR" id="ZFIN:ZDB-GENE-141212-296"/>
<name>A0AB32TNB6_DANRE</name>
<dbReference type="Pfam" id="PF03172">
    <property type="entry name" value="HSR"/>
    <property type="match status" value="1"/>
</dbReference>
<protein>
    <submittedName>
        <fullName evidence="11 12">Chromodomain-helicase-DNA-binding protein 5 isoform X1</fullName>
    </submittedName>
</protein>
<evidence type="ECO:0000259" key="9">
    <source>
        <dbReference type="PROSITE" id="PS50864"/>
    </source>
</evidence>
<dbReference type="InterPro" id="IPR000770">
    <property type="entry name" value="SAND_dom"/>
</dbReference>
<dbReference type="Gene3D" id="3.10.390.10">
    <property type="entry name" value="SAND domain-like"/>
    <property type="match status" value="2"/>
</dbReference>
<dbReference type="InterPro" id="IPR001965">
    <property type="entry name" value="Znf_PHD"/>
</dbReference>
<dbReference type="SMART" id="SM00258">
    <property type="entry name" value="SAND"/>
    <property type="match status" value="2"/>
</dbReference>
<dbReference type="InterPro" id="IPR004865">
    <property type="entry name" value="HSR_dom"/>
</dbReference>
<evidence type="ECO:0000313" key="13">
    <source>
        <dbReference type="ZFIN" id="ZDB-GENE-141212-296"/>
    </source>
</evidence>
<sequence>MSEIFSIEAGDLETIITVYSVLVKPKIYKILHFAWSLTVNCQIELLTDEQLLSFFNQRKKDISCIEQPNIFLTQLRDHNLLPETLFQAEGECVAHSRAEAERSLRFWTGWGKRDLRTFVVSGTVCILRLLMDILSDAEGPLDAEMLTKESKGAVNKGKEKKDTRKKSKDGVYSEDSDDPGTSSASNVTPKKKAKKSSFSSPVKTDNNQEIWMFPKYKTELPVKCGNTEGTLHRDKLANGEKCLFAQGRWFSPGEFEKFAGKERSKNWKVSIRCEGTPLKKLIEANLLQCKPMQRKQGTSVRKSKKVQIVISSSEDSSPDSRPYFSGGGSQFRSRVDDDEEEDEMVDLTVFQAHSLRVTCVSLTGTLYKKRFATGKRGKSIRTEERWFTPEEFVKEEPTLSDGFWKKDIRCHGKTLNFLCEKKILQIHSVLCECGKCSTDPKDLADQNNDDVCFACHSEGDLVCCDECPRAFHEYCHLPPVPKDASGEWICTFCMIRKKQQLQSSSNTTEQEV</sequence>
<organism evidence="10 12">
    <name type="scientific">Danio rerio</name>
    <name type="common">Zebrafish</name>
    <name type="synonym">Brachydanio rerio</name>
    <dbReference type="NCBI Taxonomy" id="7955"/>
    <lineage>
        <taxon>Eukaryota</taxon>
        <taxon>Metazoa</taxon>
        <taxon>Chordata</taxon>
        <taxon>Craniata</taxon>
        <taxon>Vertebrata</taxon>
        <taxon>Euteleostomi</taxon>
        <taxon>Actinopterygii</taxon>
        <taxon>Neopterygii</taxon>
        <taxon>Teleostei</taxon>
        <taxon>Ostariophysi</taxon>
        <taxon>Cypriniformes</taxon>
        <taxon>Danionidae</taxon>
        <taxon>Danioninae</taxon>
        <taxon>Danio</taxon>
    </lineage>
</organism>
<dbReference type="Proteomes" id="UP000000437">
    <property type="component" value="Chromosome 3"/>
</dbReference>
<accession>A0AB32TNB6</accession>
<dbReference type="Pfam" id="PF00628">
    <property type="entry name" value="PHD"/>
    <property type="match status" value="1"/>
</dbReference>
<evidence type="ECO:0000313" key="10">
    <source>
        <dbReference type="Proteomes" id="UP000000437"/>
    </source>
</evidence>